<dbReference type="AlphaFoldDB" id="A0AA35Y2J3"/>
<reference evidence="1" key="1">
    <citation type="submission" date="2023-04" db="EMBL/GenBank/DDBJ databases">
        <authorList>
            <person name="Vijverberg K."/>
            <person name="Xiong W."/>
            <person name="Schranz E."/>
        </authorList>
    </citation>
    <scope>NUCLEOTIDE SEQUENCE</scope>
</reference>
<dbReference type="EMBL" id="OX465086">
    <property type="protein sequence ID" value="CAI9262500.1"/>
    <property type="molecule type" value="Genomic_DNA"/>
</dbReference>
<sequence length="101" mass="11928">MRLQYETWSARKIKEVKVTRPIDANRFPNAKFNVARGSTSQVHVFTLADLPCINPYEWIILYKLLLRETQKYEAVIHYLKLMIILYIQEVGTMDVEIVEVL</sequence>
<evidence type="ECO:0000313" key="1">
    <source>
        <dbReference type="EMBL" id="CAI9262500.1"/>
    </source>
</evidence>
<dbReference type="Proteomes" id="UP001177003">
    <property type="component" value="Chromosome 0"/>
</dbReference>
<evidence type="ECO:0000313" key="2">
    <source>
        <dbReference type="Proteomes" id="UP001177003"/>
    </source>
</evidence>
<accession>A0AA35Y2J3</accession>
<keyword evidence="2" id="KW-1185">Reference proteome</keyword>
<proteinExistence type="predicted"/>
<organism evidence="1 2">
    <name type="scientific">Lactuca saligna</name>
    <name type="common">Willowleaf lettuce</name>
    <dbReference type="NCBI Taxonomy" id="75948"/>
    <lineage>
        <taxon>Eukaryota</taxon>
        <taxon>Viridiplantae</taxon>
        <taxon>Streptophyta</taxon>
        <taxon>Embryophyta</taxon>
        <taxon>Tracheophyta</taxon>
        <taxon>Spermatophyta</taxon>
        <taxon>Magnoliopsida</taxon>
        <taxon>eudicotyledons</taxon>
        <taxon>Gunneridae</taxon>
        <taxon>Pentapetalae</taxon>
        <taxon>asterids</taxon>
        <taxon>campanulids</taxon>
        <taxon>Asterales</taxon>
        <taxon>Asteraceae</taxon>
        <taxon>Cichorioideae</taxon>
        <taxon>Cichorieae</taxon>
        <taxon>Lactucinae</taxon>
        <taxon>Lactuca</taxon>
    </lineage>
</organism>
<gene>
    <name evidence="1" type="ORF">LSALG_LOCUS3236</name>
</gene>
<name>A0AA35Y2J3_LACSI</name>
<protein>
    <submittedName>
        <fullName evidence="1">Uncharacterized protein</fullName>
    </submittedName>
</protein>